<evidence type="ECO:0000313" key="2">
    <source>
        <dbReference type="EMBL" id="SNV25871.1"/>
    </source>
</evidence>
<dbReference type="RefSeq" id="WP_028326754.1">
    <property type="nucleotide sequence ID" value="NZ_LT906453.1"/>
</dbReference>
<dbReference type="Proteomes" id="UP000242637">
    <property type="component" value="Chromosome 1"/>
</dbReference>
<sequence length="190" mass="20794">MGTYDHLPSEQRHLAHDIDTILGPILRGLTGTPNTPPRHTETIPRHYRIVVATDWHAATVPYLILHAFTRIVPPQAPIDLVFTLPHTPTRRDHTAARLLLQSLAPNTPHAGILIESFDTTATKHAIASIIPTGDPELLMRDLALAITACHELTLTCTDPATLDANPAPPDGPNPLLRRRLNAYTPTTNTP</sequence>
<gene>
    <name evidence="2" type="ORF">SAMEA4475696_02334</name>
</gene>
<dbReference type="STRING" id="1121387.GCA_000429885_00696"/>
<reference evidence="2 3" key="1">
    <citation type="submission" date="2017-06" db="EMBL/GenBank/DDBJ databases">
        <authorList>
            <consortium name="Pathogen Informatics"/>
        </authorList>
    </citation>
    <scope>NUCLEOTIDE SEQUENCE [LARGE SCALE GENOMIC DNA]</scope>
    <source>
        <strain evidence="2 3">NCTC13039</strain>
    </source>
</reference>
<feature type="region of interest" description="Disordered" evidence="1">
    <location>
        <begin position="163"/>
        <end position="190"/>
    </location>
</feature>
<evidence type="ECO:0000313" key="3">
    <source>
        <dbReference type="Proteomes" id="UP000242637"/>
    </source>
</evidence>
<dbReference type="AlphaFoldDB" id="A0A239VUC1"/>
<dbReference type="GeneID" id="63460487"/>
<protein>
    <submittedName>
        <fullName evidence="2">Uncharacterized protein</fullName>
    </submittedName>
</protein>
<name>A0A239VUC1_9MICO</name>
<dbReference type="KEGG" id="dco:SAMEA4475696_2334"/>
<evidence type="ECO:0000256" key="1">
    <source>
        <dbReference type="SAM" id="MobiDB-lite"/>
    </source>
</evidence>
<dbReference type="EMBL" id="LT906453">
    <property type="protein sequence ID" value="SNV25871.1"/>
    <property type="molecule type" value="Genomic_DNA"/>
</dbReference>
<keyword evidence="3" id="KW-1185">Reference proteome</keyword>
<organism evidence="2 3">
    <name type="scientific">Dermatophilus congolensis</name>
    <dbReference type="NCBI Taxonomy" id="1863"/>
    <lineage>
        <taxon>Bacteria</taxon>
        <taxon>Bacillati</taxon>
        <taxon>Actinomycetota</taxon>
        <taxon>Actinomycetes</taxon>
        <taxon>Micrococcales</taxon>
        <taxon>Dermatophilaceae</taxon>
        <taxon>Dermatophilus</taxon>
    </lineage>
</organism>
<accession>A0A239VUC1</accession>
<proteinExistence type="predicted"/>